<name>A0A4Y8LQU1_9BACL</name>
<evidence type="ECO:0000256" key="1">
    <source>
        <dbReference type="SAM" id="Phobius"/>
    </source>
</evidence>
<gene>
    <name evidence="2" type="ORF">E2980_20545</name>
</gene>
<dbReference type="OrthoDB" id="2440830at2"/>
<keyword evidence="1" id="KW-0812">Transmembrane</keyword>
<proteinExistence type="predicted"/>
<keyword evidence="1" id="KW-0472">Membrane</keyword>
<keyword evidence="3" id="KW-1185">Reference proteome</keyword>
<comment type="caution">
    <text evidence="2">The sequence shown here is derived from an EMBL/GenBank/DDBJ whole genome shotgun (WGS) entry which is preliminary data.</text>
</comment>
<dbReference type="EMBL" id="SOMN01000040">
    <property type="protein sequence ID" value="TFE22784.1"/>
    <property type="molecule type" value="Genomic_DNA"/>
</dbReference>
<sequence length="75" mass="8150">MWLVPGVLAITAIIAAIEVPALRKDKKGLWIFSILLLIGTGISIAKGLNTVLPNPLDLIAAVFQPFSHWQQLFVS</sequence>
<dbReference type="AlphaFoldDB" id="A0A4Y8LQU1"/>
<dbReference type="RefSeq" id="WP_135154122.1">
    <property type="nucleotide sequence ID" value="NZ_SOMN01000040.1"/>
</dbReference>
<protein>
    <submittedName>
        <fullName evidence="2">Uncharacterized protein</fullName>
    </submittedName>
</protein>
<organism evidence="2 3">
    <name type="scientific">Cohnella luojiensis</name>
    <dbReference type="NCBI Taxonomy" id="652876"/>
    <lineage>
        <taxon>Bacteria</taxon>
        <taxon>Bacillati</taxon>
        <taxon>Bacillota</taxon>
        <taxon>Bacilli</taxon>
        <taxon>Bacillales</taxon>
        <taxon>Paenibacillaceae</taxon>
        <taxon>Cohnella</taxon>
    </lineage>
</organism>
<evidence type="ECO:0000313" key="3">
    <source>
        <dbReference type="Proteomes" id="UP000297900"/>
    </source>
</evidence>
<reference evidence="2 3" key="1">
    <citation type="submission" date="2019-03" db="EMBL/GenBank/DDBJ databases">
        <title>Cohnella endophytica sp. nov., a novel endophytic bacterium isolated from bark of Sonneratia apetala.</title>
        <authorList>
            <person name="Tuo L."/>
        </authorList>
    </citation>
    <scope>NUCLEOTIDE SEQUENCE [LARGE SCALE GENOMIC DNA]</scope>
    <source>
        <strain evidence="2 3">CCTCC AB 208254</strain>
    </source>
</reference>
<dbReference type="Proteomes" id="UP000297900">
    <property type="component" value="Unassembled WGS sequence"/>
</dbReference>
<keyword evidence="1" id="KW-1133">Transmembrane helix</keyword>
<feature type="transmembrane region" description="Helical" evidence="1">
    <location>
        <begin position="29"/>
        <end position="48"/>
    </location>
</feature>
<evidence type="ECO:0000313" key="2">
    <source>
        <dbReference type="EMBL" id="TFE22784.1"/>
    </source>
</evidence>
<feature type="transmembrane region" description="Helical" evidence="1">
    <location>
        <begin position="6"/>
        <end position="22"/>
    </location>
</feature>
<accession>A0A4Y8LQU1</accession>